<evidence type="ECO:0000313" key="2">
    <source>
        <dbReference type="Proteomes" id="UP000644507"/>
    </source>
</evidence>
<name>A0A918WNJ7_9BACT</name>
<protein>
    <submittedName>
        <fullName evidence="1">Uncharacterized protein</fullName>
    </submittedName>
</protein>
<reference evidence="1" key="1">
    <citation type="journal article" date="2014" name="Int. J. Syst. Evol. Microbiol.">
        <title>Complete genome sequence of Corynebacterium casei LMG S-19264T (=DSM 44701T), isolated from a smear-ripened cheese.</title>
        <authorList>
            <consortium name="US DOE Joint Genome Institute (JGI-PGF)"/>
            <person name="Walter F."/>
            <person name="Albersmeier A."/>
            <person name="Kalinowski J."/>
            <person name="Ruckert C."/>
        </authorList>
    </citation>
    <scope>NUCLEOTIDE SEQUENCE</scope>
    <source>
        <strain evidence="1">KCTC 12988</strain>
    </source>
</reference>
<comment type="caution">
    <text evidence="1">The sequence shown here is derived from an EMBL/GenBank/DDBJ whole genome shotgun (WGS) entry which is preliminary data.</text>
</comment>
<dbReference type="EMBL" id="BMXI01000016">
    <property type="protein sequence ID" value="GHC63444.1"/>
    <property type="molecule type" value="Genomic_DNA"/>
</dbReference>
<sequence length="327" mass="36990">MSLRQQLSDSLPEILPADPAQAIKGTELIRLVRMRLEGDYSDASLRYHFSIMSCDPASPIAKVEKGQGYYRRAPAVPDLVKAREMMSQGQLDEVGTDPRALDYAVARIQKFRAIVTRYSETNNRFPYQFRSSLGKGAPIGNLWKIPDMVIVDWESGEPDETGFDLDRTNIMLRRSVGLAPYRLDAVSLKLAPNLELCREDFFQALAVSSWCNAGELYYANPIPDEALADALRHLAGRYGVGITTFGLSLQALDELPPAEHILNAQPRETEALMERLDVRRVAPSRRRDHLDWSSLQNLRMENPEVHNLFVWVAKSLEANRVEPQCYE</sequence>
<evidence type="ECO:0000313" key="1">
    <source>
        <dbReference type="EMBL" id="GHC63444.1"/>
    </source>
</evidence>
<dbReference type="Proteomes" id="UP000644507">
    <property type="component" value="Unassembled WGS sequence"/>
</dbReference>
<dbReference type="RefSeq" id="WP_189572649.1">
    <property type="nucleotide sequence ID" value="NZ_BMXI01000016.1"/>
</dbReference>
<proteinExistence type="predicted"/>
<gene>
    <name evidence="1" type="ORF">GCM10007100_33820</name>
</gene>
<keyword evidence="2" id="KW-1185">Reference proteome</keyword>
<organism evidence="1 2">
    <name type="scientific">Roseibacillus persicicus</name>
    <dbReference type="NCBI Taxonomy" id="454148"/>
    <lineage>
        <taxon>Bacteria</taxon>
        <taxon>Pseudomonadati</taxon>
        <taxon>Verrucomicrobiota</taxon>
        <taxon>Verrucomicrobiia</taxon>
        <taxon>Verrucomicrobiales</taxon>
        <taxon>Verrucomicrobiaceae</taxon>
        <taxon>Roseibacillus</taxon>
    </lineage>
</organism>
<reference evidence="1" key="2">
    <citation type="submission" date="2020-09" db="EMBL/GenBank/DDBJ databases">
        <authorList>
            <person name="Sun Q."/>
            <person name="Kim S."/>
        </authorList>
    </citation>
    <scope>NUCLEOTIDE SEQUENCE</scope>
    <source>
        <strain evidence="1">KCTC 12988</strain>
    </source>
</reference>
<accession>A0A918WNJ7</accession>
<dbReference type="AlphaFoldDB" id="A0A918WNJ7"/>